<gene>
    <name evidence="2" type="ORF">LZC95_37675</name>
</gene>
<dbReference type="Pfam" id="PF01475">
    <property type="entry name" value="FUR"/>
    <property type="match status" value="1"/>
</dbReference>
<sequence>MSRLTDETTSESPLAKPKKPKKADDRSVEAFQDLLRSSGLRSTAPRLAVLEHLHDTSEPSSHAELFEALAGKGFDRATIYRNLMDLAEVGIVSRTDLGDHVWRFELKKGVAGTSHSDEHPHFICIQCGDVSCLPGLAFEVKGSKGVPKSVSKNKVAVQLKGVCDNCD</sequence>
<dbReference type="Gene3D" id="1.10.10.10">
    <property type="entry name" value="Winged helix-like DNA-binding domain superfamily/Winged helix DNA-binding domain"/>
    <property type="match status" value="1"/>
</dbReference>
<dbReference type="InterPro" id="IPR036390">
    <property type="entry name" value="WH_DNA-bd_sf"/>
</dbReference>
<evidence type="ECO:0000313" key="2">
    <source>
        <dbReference type="EMBL" id="WXA92172.1"/>
    </source>
</evidence>
<evidence type="ECO:0000313" key="3">
    <source>
        <dbReference type="Proteomes" id="UP001379533"/>
    </source>
</evidence>
<reference evidence="2 3" key="1">
    <citation type="submission" date="2021-12" db="EMBL/GenBank/DDBJ databases">
        <title>Discovery of the Pendulisporaceae a myxobacterial family with distinct sporulation behavior and unique specialized metabolism.</title>
        <authorList>
            <person name="Garcia R."/>
            <person name="Popoff A."/>
            <person name="Bader C.D."/>
            <person name="Loehr J."/>
            <person name="Walesch S."/>
            <person name="Walt C."/>
            <person name="Boldt J."/>
            <person name="Bunk B."/>
            <person name="Haeckl F.J.F.P.J."/>
            <person name="Gunesch A.P."/>
            <person name="Birkelbach J."/>
            <person name="Nuebel U."/>
            <person name="Pietschmann T."/>
            <person name="Bach T."/>
            <person name="Mueller R."/>
        </authorList>
    </citation>
    <scope>NUCLEOTIDE SEQUENCE [LARGE SCALE GENOMIC DNA]</scope>
    <source>
        <strain evidence="2 3">MSr12523</strain>
    </source>
</reference>
<accession>A0ABZ2K0P5</accession>
<feature type="region of interest" description="Disordered" evidence="1">
    <location>
        <begin position="1"/>
        <end position="27"/>
    </location>
</feature>
<dbReference type="InterPro" id="IPR036388">
    <property type="entry name" value="WH-like_DNA-bd_sf"/>
</dbReference>
<organism evidence="2 3">
    <name type="scientific">Pendulispora brunnea</name>
    <dbReference type="NCBI Taxonomy" id="2905690"/>
    <lineage>
        <taxon>Bacteria</taxon>
        <taxon>Pseudomonadati</taxon>
        <taxon>Myxococcota</taxon>
        <taxon>Myxococcia</taxon>
        <taxon>Myxococcales</taxon>
        <taxon>Sorangiineae</taxon>
        <taxon>Pendulisporaceae</taxon>
        <taxon>Pendulispora</taxon>
    </lineage>
</organism>
<protein>
    <submittedName>
        <fullName evidence="2">Transcriptional repressor</fullName>
    </submittedName>
</protein>
<dbReference type="PANTHER" id="PTHR33202:SF7">
    <property type="entry name" value="FERRIC UPTAKE REGULATION PROTEIN"/>
    <property type="match status" value="1"/>
</dbReference>
<keyword evidence="3" id="KW-1185">Reference proteome</keyword>
<dbReference type="InterPro" id="IPR002481">
    <property type="entry name" value="FUR"/>
</dbReference>
<dbReference type="PANTHER" id="PTHR33202">
    <property type="entry name" value="ZINC UPTAKE REGULATION PROTEIN"/>
    <property type="match status" value="1"/>
</dbReference>
<dbReference type="Proteomes" id="UP001379533">
    <property type="component" value="Chromosome"/>
</dbReference>
<proteinExistence type="predicted"/>
<evidence type="ECO:0000256" key="1">
    <source>
        <dbReference type="SAM" id="MobiDB-lite"/>
    </source>
</evidence>
<dbReference type="SUPFAM" id="SSF46785">
    <property type="entry name" value="Winged helix' DNA-binding domain"/>
    <property type="match status" value="1"/>
</dbReference>
<name>A0ABZ2K0P5_9BACT</name>
<dbReference type="EMBL" id="CP089982">
    <property type="protein sequence ID" value="WXA92172.1"/>
    <property type="molecule type" value="Genomic_DNA"/>
</dbReference>
<dbReference type="RefSeq" id="WP_394842789.1">
    <property type="nucleotide sequence ID" value="NZ_CP089982.1"/>
</dbReference>